<dbReference type="OrthoDB" id="7593905at2"/>
<organism evidence="2 3">
    <name type="scientific">Rhizobium tropici</name>
    <dbReference type="NCBI Taxonomy" id="398"/>
    <lineage>
        <taxon>Bacteria</taxon>
        <taxon>Pseudomonadati</taxon>
        <taxon>Pseudomonadota</taxon>
        <taxon>Alphaproteobacteria</taxon>
        <taxon>Hyphomicrobiales</taxon>
        <taxon>Rhizobiaceae</taxon>
        <taxon>Rhizobium/Agrobacterium group</taxon>
        <taxon>Rhizobium</taxon>
    </lineage>
</organism>
<keyword evidence="1" id="KW-0812">Transmembrane</keyword>
<reference evidence="2 3" key="1">
    <citation type="submission" date="2018-06" db="EMBL/GenBank/DDBJ databases">
        <title>Whole Genome Sequence of an efficient microsymbiont, Rhizobium tropici.</title>
        <authorList>
            <person name="Srinivasan R."/>
            <person name="Singh H.V."/>
            <person name="Srivastava R."/>
            <person name="Kumari B."/>
            <person name="Radhakrishna A."/>
        </authorList>
    </citation>
    <scope>NUCLEOTIDE SEQUENCE [LARGE SCALE GENOMIC DNA]</scope>
    <source>
        <strain evidence="2 3">IGFRI Rhizo-19</strain>
    </source>
</reference>
<accession>A0A329Y8A4</accession>
<evidence type="ECO:0000313" key="3">
    <source>
        <dbReference type="Proteomes" id="UP000251205"/>
    </source>
</evidence>
<sequence length="176" mass="19415">MRQPALDPRTGATVSITWVIIANKPFYPFYVWWLVGDGVATSAITLAAIPLFLAIPLIARKSSFSARLALPMIGTVDTVCESILFGRASATLLFLAPCMALTLVSFQPDEKWWQRGLVCFMFVCFAICWWRLEEPVFPWASDQIAILSSINVFAVASLMTLIGIRYAGTSPENTSS</sequence>
<dbReference type="AlphaFoldDB" id="A0A329Y8A4"/>
<protein>
    <submittedName>
        <fullName evidence="2">Uncharacterized protein</fullName>
    </submittedName>
</protein>
<feature type="transmembrane region" description="Helical" evidence="1">
    <location>
        <begin position="144"/>
        <end position="167"/>
    </location>
</feature>
<dbReference type="RefSeq" id="WP_112343002.1">
    <property type="nucleotide sequence ID" value="NZ_QMKK01000042.1"/>
</dbReference>
<dbReference type="Proteomes" id="UP000251205">
    <property type="component" value="Unassembled WGS sequence"/>
</dbReference>
<gene>
    <name evidence="2" type="ORF">DQ393_17460</name>
</gene>
<keyword evidence="1" id="KW-1133">Transmembrane helix</keyword>
<evidence type="ECO:0000313" key="2">
    <source>
        <dbReference type="EMBL" id="RAX40399.1"/>
    </source>
</evidence>
<dbReference type="EMBL" id="QMKK01000042">
    <property type="protein sequence ID" value="RAX40399.1"/>
    <property type="molecule type" value="Genomic_DNA"/>
</dbReference>
<comment type="caution">
    <text evidence="2">The sequence shown here is derived from an EMBL/GenBank/DDBJ whole genome shotgun (WGS) entry which is preliminary data.</text>
</comment>
<proteinExistence type="predicted"/>
<evidence type="ECO:0000256" key="1">
    <source>
        <dbReference type="SAM" id="Phobius"/>
    </source>
</evidence>
<feature type="transmembrane region" description="Helical" evidence="1">
    <location>
        <begin position="12"/>
        <end position="33"/>
    </location>
</feature>
<name>A0A329Y8A4_RHITR</name>
<keyword evidence="1" id="KW-0472">Membrane</keyword>
<feature type="transmembrane region" description="Helical" evidence="1">
    <location>
        <begin position="39"/>
        <end position="59"/>
    </location>
</feature>
<feature type="transmembrane region" description="Helical" evidence="1">
    <location>
        <begin position="112"/>
        <end position="132"/>
    </location>
</feature>
<feature type="transmembrane region" description="Helical" evidence="1">
    <location>
        <begin position="84"/>
        <end position="106"/>
    </location>
</feature>